<comment type="caution">
    <text evidence="2">The sequence shown here is derived from an EMBL/GenBank/DDBJ whole genome shotgun (WGS) entry which is preliminary data.</text>
</comment>
<dbReference type="SUPFAM" id="SSF50370">
    <property type="entry name" value="Ricin B-like lectins"/>
    <property type="match status" value="1"/>
</dbReference>
<keyword evidence="1" id="KW-0732">Signal</keyword>
<dbReference type="EMBL" id="MCFG01000708">
    <property type="protein sequence ID" value="ORX57083.1"/>
    <property type="molecule type" value="Genomic_DNA"/>
</dbReference>
<evidence type="ECO:0000313" key="2">
    <source>
        <dbReference type="EMBL" id="ORX57083.1"/>
    </source>
</evidence>
<evidence type="ECO:0008006" key="4">
    <source>
        <dbReference type="Google" id="ProtNLM"/>
    </source>
</evidence>
<reference evidence="2 3" key="1">
    <citation type="submission" date="2016-08" db="EMBL/GenBank/DDBJ databases">
        <title>A Parts List for Fungal Cellulosomes Revealed by Comparative Genomics.</title>
        <authorList>
            <consortium name="DOE Joint Genome Institute"/>
            <person name="Haitjema C.H."/>
            <person name="Gilmore S.P."/>
            <person name="Henske J.K."/>
            <person name="Solomon K.V."/>
            <person name="De Groot R."/>
            <person name="Kuo A."/>
            <person name="Mondo S.J."/>
            <person name="Salamov A.A."/>
            <person name="Labutti K."/>
            <person name="Zhao Z."/>
            <person name="Chiniquy J."/>
            <person name="Barry K."/>
            <person name="Brewer H.M."/>
            <person name="Purvine S.O."/>
            <person name="Wright A.T."/>
            <person name="Boxma B."/>
            <person name="Van Alen T."/>
            <person name="Hackstein J.H."/>
            <person name="Baker S.E."/>
            <person name="Grigoriev I.V."/>
            <person name="O'Malley M.A."/>
        </authorList>
    </citation>
    <scope>NUCLEOTIDE SEQUENCE [LARGE SCALE GENOMIC DNA]</scope>
    <source>
        <strain evidence="2 3">S4</strain>
    </source>
</reference>
<dbReference type="Gene3D" id="2.80.10.50">
    <property type="match status" value="1"/>
</dbReference>
<protein>
    <recommendedName>
        <fullName evidence="4">Ricin B lectin domain-containing protein</fullName>
    </recommendedName>
</protein>
<dbReference type="InterPro" id="IPR035992">
    <property type="entry name" value="Ricin_B-like_lectins"/>
</dbReference>
<evidence type="ECO:0000256" key="1">
    <source>
        <dbReference type="SAM" id="SignalP"/>
    </source>
</evidence>
<feature type="chain" id="PRO_5011988072" description="Ricin B lectin domain-containing protein" evidence="1">
    <location>
        <begin position="20"/>
        <end position="278"/>
    </location>
</feature>
<reference evidence="2 3" key="2">
    <citation type="submission" date="2016-08" db="EMBL/GenBank/DDBJ databases">
        <title>Pervasive Adenine N6-methylation of Active Genes in Fungi.</title>
        <authorList>
            <consortium name="DOE Joint Genome Institute"/>
            <person name="Mondo S.J."/>
            <person name="Dannebaum R.O."/>
            <person name="Kuo R.C."/>
            <person name="Labutti K."/>
            <person name="Haridas S."/>
            <person name="Kuo A."/>
            <person name="Salamov A."/>
            <person name="Ahrendt S.R."/>
            <person name="Lipzen A."/>
            <person name="Sullivan W."/>
            <person name="Andreopoulos W.B."/>
            <person name="Clum A."/>
            <person name="Lindquist E."/>
            <person name="Daum C."/>
            <person name="Ramamoorthy G.K."/>
            <person name="Gryganskyi A."/>
            <person name="Culley D."/>
            <person name="Magnuson J.K."/>
            <person name="James T.Y."/>
            <person name="O'Malley M.A."/>
            <person name="Stajich J.E."/>
            <person name="Spatafora J.W."/>
            <person name="Visel A."/>
            <person name="Grigoriev I.V."/>
        </authorList>
    </citation>
    <scope>NUCLEOTIDE SEQUENCE [LARGE SCALE GENOMIC DNA]</scope>
    <source>
        <strain evidence="2 3">S4</strain>
    </source>
</reference>
<proteinExistence type="predicted"/>
<dbReference type="Proteomes" id="UP000193944">
    <property type="component" value="Unassembled WGS sequence"/>
</dbReference>
<sequence>MRIWGSVIALVALLQACSAVIISAGGEGEACCYYGGETIYKAWCDNGASFKTVPNNFKGNSCVKFKCTNKALPCTWLGYTKKIQTTITIKIKPTVDPNAENKYIYNSYSGKCLYSQLILNQSPQLKDFDGATFEYTHKGLFKTKDKCLTVDDDKNGFNVSIRNCNSNSSQKCIYSDAFYNNKPTIRDYMNSDEAKWSISVLGNEFYRSLYSGLFIREYDSNSLIINDTYNGKSIVSLLNDNKFLVLTNNIVKLDNVLMQRFNFLVNKNFCCTTKKWSS</sequence>
<feature type="signal peptide" evidence="1">
    <location>
        <begin position="1"/>
        <end position="19"/>
    </location>
</feature>
<gene>
    <name evidence="2" type="ORF">BCR32DRAFT_298562</name>
</gene>
<dbReference type="AlphaFoldDB" id="A0A1Y1VI51"/>
<dbReference type="PROSITE" id="PS51257">
    <property type="entry name" value="PROKAR_LIPOPROTEIN"/>
    <property type="match status" value="1"/>
</dbReference>
<keyword evidence="3" id="KW-1185">Reference proteome</keyword>
<organism evidence="2 3">
    <name type="scientific">Anaeromyces robustus</name>
    <dbReference type="NCBI Taxonomy" id="1754192"/>
    <lineage>
        <taxon>Eukaryota</taxon>
        <taxon>Fungi</taxon>
        <taxon>Fungi incertae sedis</taxon>
        <taxon>Chytridiomycota</taxon>
        <taxon>Chytridiomycota incertae sedis</taxon>
        <taxon>Neocallimastigomycetes</taxon>
        <taxon>Neocallimastigales</taxon>
        <taxon>Neocallimastigaceae</taxon>
        <taxon>Anaeromyces</taxon>
    </lineage>
</organism>
<evidence type="ECO:0000313" key="3">
    <source>
        <dbReference type="Proteomes" id="UP000193944"/>
    </source>
</evidence>
<accession>A0A1Y1VI51</accession>
<name>A0A1Y1VI51_9FUNG</name>